<dbReference type="GeneID" id="33558761"/>
<dbReference type="OrthoDB" id="5545577at2759"/>
<dbReference type="SUPFAM" id="SSF47694">
    <property type="entry name" value="Cytochrome c oxidase subunit h"/>
    <property type="match status" value="1"/>
</dbReference>
<dbReference type="RefSeq" id="XP_021868449.1">
    <property type="nucleotide sequence ID" value="XM_022016952.1"/>
</dbReference>
<evidence type="ECO:0000256" key="2">
    <source>
        <dbReference type="ARBA" id="ARBA00006425"/>
    </source>
</evidence>
<reference evidence="6 7" key="1">
    <citation type="submission" date="2017-03" db="EMBL/GenBank/DDBJ databases">
        <title>Widespread Adenine N6-methylation of Active Genes in Fungi.</title>
        <authorList>
            <consortium name="DOE Joint Genome Institute"/>
            <person name="Mondo S.J."/>
            <person name="Dannebaum R.O."/>
            <person name="Kuo R.C."/>
            <person name="Louie K.B."/>
            <person name="Bewick A.J."/>
            <person name="Labutti K."/>
            <person name="Haridas S."/>
            <person name="Kuo A."/>
            <person name="Salamov A."/>
            <person name="Ahrendt S.R."/>
            <person name="Lau R."/>
            <person name="Bowen B.P."/>
            <person name="Lipzen A."/>
            <person name="Sullivan W."/>
            <person name="Andreopoulos W.B."/>
            <person name="Clum A."/>
            <person name="Lindquist E."/>
            <person name="Daum C."/>
            <person name="Northen T.R."/>
            <person name="Ramamoorthy G."/>
            <person name="Schmitz R.J."/>
            <person name="Gryganskyi A."/>
            <person name="Culley D."/>
            <person name="Magnuson J."/>
            <person name="James T.Y."/>
            <person name="O'Malley M.A."/>
            <person name="Stajich J.E."/>
            <person name="Spatafora J.W."/>
            <person name="Visel A."/>
            <person name="Grigoriev I.V."/>
        </authorList>
    </citation>
    <scope>NUCLEOTIDE SEQUENCE [LARGE SCALE GENOMIC DNA]</scope>
    <source>
        <strain evidence="6 7">NRRL Y-17943</strain>
    </source>
</reference>
<dbReference type="EMBL" id="NBSH01000015">
    <property type="protein sequence ID" value="ORX34171.1"/>
    <property type="molecule type" value="Genomic_DNA"/>
</dbReference>
<feature type="region of interest" description="Disordered" evidence="5">
    <location>
        <begin position="23"/>
        <end position="57"/>
    </location>
</feature>
<protein>
    <submittedName>
        <fullName evidence="6">Cytochrome oxidase c subunit VIb-domain-containing protein</fullName>
    </submittedName>
</protein>
<dbReference type="Pfam" id="PF02297">
    <property type="entry name" value="COX6B"/>
    <property type="match status" value="1"/>
</dbReference>
<comment type="subcellular location">
    <subcellularLocation>
        <location evidence="1">Mitochondrion</location>
    </subcellularLocation>
</comment>
<evidence type="ECO:0000313" key="6">
    <source>
        <dbReference type="EMBL" id="ORX34171.1"/>
    </source>
</evidence>
<dbReference type="Proteomes" id="UP000193218">
    <property type="component" value="Unassembled WGS sequence"/>
</dbReference>
<feature type="compositionally biased region" description="Low complexity" evidence="5">
    <location>
        <begin position="26"/>
        <end position="52"/>
    </location>
</feature>
<dbReference type="InterPro" id="IPR048280">
    <property type="entry name" value="COX6B-like"/>
</dbReference>
<comment type="similarity">
    <text evidence="2">Belongs to the cytochrome c oxidase subunit 6B family.</text>
</comment>
<evidence type="ECO:0000256" key="1">
    <source>
        <dbReference type="ARBA" id="ARBA00004173"/>
    </source>
</evidence>
<accession>A0A1Y1U810</accession>
<evidence type="ECO:0000313" key="7">
    <source>
        <dbReference type="Proteomes" id="UP000193218"/>
    </source>
</evidence>
<dbReference type="STRING" id="4999.A0A1Y1U810"/>
<dbReference type="InterPro" id="IPR036549">
    <property type="entry name" value="CX6/COA6-like_sf"/>
</dbReference>
<dbReference type="GO" id="GO:0005739">
    <property type="term" value="C:mitochondrion"/>
    <property type="evidence" value="ECO:0007669"/>
    <property type="project" value="UniProtKB-SubCell"/>
</dbReference>
<evidence type="ECO:0000256" key="3">
    <source>
        <dbReference type="ARBA" id="ARBA00023128"/>
    </source>
</evidence>
<dbReference type="PANTHER" id="PTHR47677:SF1">
    <property type="entry name" value="CYTOCHROME C OXIDASE ASSEMBLY FACTOR 6"/>
    <property type="match status" value="1"/>
</dbReference>
<evidence type="ECO:0000256" key="4">
    <source>
        <dbReference type="ARBA" id="ARBA00023157"/>
    </source>
</evidence>
<name>A0A1Y1U810_9TREE</name>
<dbReference type="InterPro" id="IPR048281">
    <property type="entry name" value="COA6_fun"/>
</dbReference>
<keyword evidence="7" id="KW-1185">Reference proteome</keyword>
<keyword evidence="3" id="KW-0496">Mitochondrion</keyword>
<dbReference type="AlphaFoldDB" id="A0A1Y1U810"/>
<sequence length="129" mass="14324">MYSARLVSKTSLGSIFNQSRGNAMWPFSSSSSPNEPSTSASSSTSATPTTAPNREQRAACWKARDEYFDCLIKNRVTVPGEEGPGVCKGEVKVYEQKCGKTWMEHFNKRKETELKQQALIGYRPPTPGR</sequence>
<dbReference type="FunCoup" id="A0A1Y1U810">
    <property type="interactions" value="15"/>
</dbReference>
<dbReference type="PANTHER" id="PTHR47677">
    <property type="entry name" value="CYTOCHROME C OXIDASE ASSEMBLY FACTOR 6"/>
    <property type="match status" value="1"/>
</dbReference>
<dbReference type="Gene3D" id="1.10.10.140">
    <property type="entry name" value="Cytochrome c oxidase, subunit VIb"/>
    <property type="match status" value="1"/>
</dbReference>
<evidence type="ECO:0000256" key="5">
    <source>
        <dbReference type="SAM" id="MobiDB-lite"/>
    </source>
</evidence>
<comment type="caution">
    <text evidence="6">The sequence shown here is derived from an EMBL/GenBank/DDBJ whole genome shotgun (WGS) entry which is preliminary data.</text>
</comment>
<gene>
    <name evidence="6" type="ORF">BD324DRAFT_636921</name>
</gene>
<organism evidence="6 7">
    <name type="scientific">Kockovaella imperatae</name>
    <dbReference type="NCBI Taxonomy" id="4999"/>
    <lineage>
        <taxon>Eukaryota</taxon>
        <taxon>Fungi</taxon>
        <taxon>Dikarya</taxon>
        <taxon>Basidiomycota</taxon>
        <taxon>Agaricomycotina</taxon>
        <taxon>Tremellomycetes</taxon>
        <taxon>Tremellales</taxon>
        <taxon>Cuniculitremaceae</taxon>
        <taxon>Kockovaella</taxon>
    </lineage>
</organism>
<proteinExistence type="inferred from homology"/>
<keyword evidence="4" id="KW-1015">Disulfide bond</keyword>
<dbReference type="InParanoid" id="A0A1Y1U810"/>